<reference evidence="2" key="1">
    <citation type="journal article" date="2014" name="Int. J. Syst. Evol. Microbiol.">
        <title>Complete genome sequence of Corynebacterium casei LMG S-19264T (=DSM 44701T), isolated from a smear-ripened cheese.</title>
        <authorList>
            <consortium name="US DOE Joint Genome Institute (JGI-PGF)"/>
            <person name="Walter F."/>
            <person name="Albersmeier A."/>
            <person name="Kalinowski J."/>
            <person name="Ruckert C."/>
        </authorList>
    </citation>
    <scope>NUCLEOTIDE SEQUENCE</scope>
    <source>
        <strain evidence="2">JCM 4369</strain>
    </source>
</reference>
<dbReference type="Proteomes" id="UP000618795">
    <property type="component" value="Unassembled WGS sequence"/>
</dbReference>
<name>A0A918IAS9_9ACTN</name>
<dbReference type="AlphaFoldDB" id="A0A918IAS9"/>
<accession>A0A918IAS9</accession>
<evidence type="ECO:0000313" key="3">
    <source>
        <dbReference type="Proteomes" id="UP000618795"/>
    </source>
</evidence>
<comment type="caution">
    <text evidence="2">The sequence shown here is derived from an EMBL/GenBank/DDBJ whole genome shotgun (WGS) entry which is preliminary data.</text>
</comment>
<gene>
    <name evidence="2" type="ORF">GCM10010260_30280</name>
</gene>
<feature type="compositionally biased region" description="Polar residues" evidence="1">
    <location>
        <begin position="22"/>
        <end position="31"/>
    </location>
</feature>
<feature type="region of interest" description="Disordered" evidence="1">
    <location>
        <begin position="1"/>
        <end position="54"/>
    </location>
</feature>
<reference evidence="2" key="2">
    <citation type="submission" date="2020-09" db="EMBL/GenBank/DDBJ databases">
        <authorList>
            <person name="Sun Q."/>
            <person name="Ohkuma M."/>
        </authorList>
    </citation>
    <scope>NUCLEOTIDE SEQUENCE</scope>
    <source>
        <strain evidence="2">JCM 4369</strain>
    </source>
</reference>
<organism evidence="2 3">
    <name type="scientific">Streptomyces filipinensis</name>
    <dbReference type="NCBI Taxonomy" id="66887"/>
    <lineage>
        <taxon>Bacteria</taxon>
        <taxon>Bacillati</taxon>
        <taxon>Actinomycetota</taxon>
        <taxon>Actinomycetes</taxon>
        <taxon>Kitasatosporales</taxon>
        <taxon>Streptomycetaceae</taxon>
        <taxon>Streptomyces</taxon>
    </lineage>
</organism>
<dbReference type="EMBL" id="BMTD01000005">
    <property type="protein sequence ID" value="GGU93322.1"/>
    <property type="molecule type" value="Genomic_DNA"/>
</dbReference>
<protein>
    <submittedName>
        <fullName evidence="2">Uncharacterized protein</fullName>
    </submittedName>
</protein>
<dbReference type="RefSeq" id="WP_191874092.1">
    <property type="nucleotide sequence ID" value="NZ_BMTD01000005.1"/>
</dbReference>
<sequence>MLQRLVGVRGQQGITTHAPRTGSVNGTSRPQPANPASGGIGAHGSRNPKPKNDK</sequence>
<evidence type="ECO:0000313" key="2">
    <source>
        <dbReference type="EMBL" id="GGU93322.1"/>
    </source>
</evidence>
<keyword evidence="3" id="KW-1185">Reference proteome</keyword>
<evidence type="ECO:0000256" key="1">
    <source>
        <dbReference type="SAM" id="MobiDB-lite"/>
    </source>
</evidence>
<proteinExistence type="predicted"/>